<comment type="similarity">
    <text evidence="2">Belongs to the EamA transporter family.</text>
</comment>
<dbReference type="Proteomes" id="UP000656813">
    <property type="component" value="Unassembled WGS sequence"/>
</dbReference>
<reference evidence="8" key="1">
    <citation type="journal article" date="2014" name="Int. J. Syst. Evol. Microbiol.">
        <title>Complete genome sequence of Corynebacterium casei LMG S-19264T (=DSM 44701T), isolated from a smear-ripened cheese.</title>
        <authorList>
            <consortium name="US DOE Joint Genome Institute (JGI-PGF)"/>
            <person name="Walter F."/>
            <person name="Albersmeier A."/>
            <person name="Kalinowski J."/>
            <person name="Ruckert C."/>
        </authorList>
    </citation>
    <scope>NUCLEOTIDE SEQUENCE</scope>
    <source>
        <strain evidence="8">CGMCC 1.12777</strain>
    </source>
</reference>
<evidence type="ECO:0000313" key="9">
    <source>
        <dbReference type="Proteomes" id="UP000656813"/>
    </source>
</evidence>
<evidence type="ECO:0000256" key="5">
    <source>
        <dbReference type="ARBA" id="ARBA00023136"/>
    </source>
</evidence>
<keyword evidence="3 6" id="KW-0812">Transmembrane</keyword>
<feature type="transmembrane region" description="Helical" evidence="6">
    <location>
        <begin position="179"/>
        <end position="200"/>
    </location>
</feature>
<dbReference type="SUPFAM" id="SSF103481">
    <property type="entry name" value="Multidrug resistance efflux transporter EmrE"/>
    <property type="match status" value="2"/>
</dbReference>
<gene>
    <name evidence="8" type="ORF">GCM10007096_05400</name>
</gene>
<keyword evidence="4 6" id="KW-1133">Transmembrane helix</keyword>
<reference evidence="8" key="2">
    <citation type="submission" date="2020-09" db="EMBL/GenBank/DDBJ databases">
        <authorList>
            <person name="Sun Q."/>
            <person name="Zhou Y."/>
        </authorList>
    </citation>
    <scope>NUCLEOTIDE SEQUENCE</scope>
    <source>
        <strain evidence="8">CGMCC 1.12777</strain>
    </source>
</reference>
<feature type="transmembrane region" description="Helical" evidence="6">
    <location>
        <begin position="147"/>
        <end position="167"/>
    </location>
</feature>
<evidence type="ECO:0000256" key="3">
    <source>
        <dbReference type="ARBA" id="ARBA00022692"/>
    </source>
</evidence>
<feature type="transmembrane region" description="Helical" evidence="6">
    <location>
        <begin position="40"/>
        <end position="59"/>
    </location>
</feature>
<feature type="transmembrane region" description="Helical" evidence="6">
    <location>
        <begin position="261"/>
        <end position="279"/>
    </location>
</feature>
<evidence type="ECO:0000256" key="4">
    <source>
        <dbReference type="ARBA" id="ARBA00022989"/>
    </source>
</evidence>
<sequence>MNMSDKNKGILLLLASAFGFSMMGVFIKLSGDLPTVQKTMFRNLVSMFIAFGFVLYHRERFFGKKANQPTLLLRSAFGTIGILFNFYAIDHMILSDAETLNKLSPFLLIVFSALFLRERVKLYQLVSVIVAFLGALLIIKPEFSVTTVPYLAGFLSAVFAAGAYTFLRVLGNKEKYYTVVFYFSFFATVVLLPFTLYFYEPMSGKQWLYLLLAGLFATIGQFGVTLAYKFAPAREISIFFYSTVLYSTLLSIFLFMQWPDWLSVIGYLVIFGALLYMFMKNNKGAVVRSKK</sequence>
<dbReference type="InterPro" id="IPR000620">
    <property type="entry name" value="EamA_dom"/>
</dbReference>
<feature type="domain" description="EamA" evidence="7">
    <location>
        <begin position="150"/>
        <end position="278"/>
    </location>
</feature>
<evidence type="ECO:0000256" key="6">
    <source>
        <dbReference type="SAM" id="Phobius"/>
    </source>
</evidence>
<evidence type="ECO:0000313" key="8">
    <source>
        <dbReference type="EMBL" id="GGH75804.1"/>
    </source>
</evidence>
<dbReference type="EMBL" id="BMFV01000002">
    <property type="protein sequence ID" value="GGH75804.1"/>
    <property type="molecule type" value="Genomic_DNA"/>
</dbReference>
<feature type="transmembrane region" description="Helical" evidence="6">
    <location>
        <begin position="238"/>
        <end position="255"/>
    </location>
</feature>
<evidence type="ECO:0000256" key="1">
    <source>
        <dbReference type="ARBA" id="ARBA00004127"/>
    </source>
</evidence>
<dbReference type="AlphaFoldDB" id="A0A8J3EKH2"/>
<comment type="subcellular location">
    <subcellularLocation>
        <location evidence="1">Endomembrane system</location>
        <topology evidence="1">Multi-pass membrane protein</topology>
    </subcellularLocation>
</comment>
<dbReference type="GO" id="GO:0016020">
    <property type="term" value="C:membrane"/>
    <property type="evidence" value="ECO:0007669"/>
    <property type="project" value="UniProtKB-SubCell"/>
</dbReference>
<comment type="caution">
    <text evidence="8">The sequence shown here is derived from an EMBL/GenBank/DDBJ whole genome shotgun (WGS) entry which is preliminary data.</text>
</comment>
<feature type="transmembrane region" description="Helical" evidence="6">
    <location>
        <begin position="123"/>
        <end position="141"/>
    </location>
</feature>
<feature type="domain" description="EamA" evidence="7">
    <location>
        <begin position="8"/>
        <end position="139"/>
    </location>
</feature>
<evidence type="ECO:0000259" key="7">
    <source>
        <dbReference type="Pfam" id="PF00892"/>
    </source>
</evidence>
<feature type="transmembrane region" description="Helical" evidence="6">
    <location>
        <begin position="71"/>
        <end position="88"/>
    </location>
</feature>
<keyword evidence="5 6" id="KW-0472">Membrane</keyword>
<proteinExistence type="inferred from homology"/>
<keyword evidence="9" id="KW-1185">Reference proteome</keyword>
<dbReference type="InterPro" id="IPR037185">
    <property type="entry name" value="EmrE-like"/>
</dbReference>
<dbReference type="PANTHER" id="PTHR22911:SF6">
    <property type="entry name" value="SOLUTE CARRIER FAMILY 35 MEMBER G1"/>
    <property type="match status" value="1"/>
</dbReference>
<name>A0A8J3EKH2_9BACL</name>
<feature type="transmembrane region" description="Helical" evidence="6">
    <location>
        <begin position="206"/>
        <end position="226"/>
    </location>
</feature>
<protein>
    <submittedName>
        <fullName evidence="8">Membrane protein</fullName>
    </submittedName>
</protein>
<dbReference type="Pfam" id="PF00892">
    <property type="entry name" value="EamA"/>
    <property type="match status" value="2"/>
</dbReference>
<dbReference type="PANTHER" id="PTHR22911">
    <property type="entry name" value="ACYL-MALONYL CONDENSING ENZYME-RELATED"/>
    <property type="match status" value="1"/>
</dbReference>
<evidence type="ECO:0000256" key="2">
    <source>
        <dbReference type="ARBA" id="ARBA00007362"/>
    </source>
</evidence>
<organism evidence="8 9">
    <name type="scientific">Pullulanibacillus pueri</name>
    <dbReference type="NCBI Taxonomy" id="1437324"/>
    <lineage>
        <taxon>Bacteria</taxon>
        <taxon>Bacillati</taxon>
        <taxon>Bacillota</taxon>
        <taxon>Bacilli</taxon>
        <taxon>Bacillales</taxon>
        <taxon>Sporolactobacillaceae</taxon>
        <taxon>Pullulanibacillus</taxon>
    </lineage>
</organism>
<accession>A0A8J3EKH2</accession>
<feature type="transmembrane region" description="Helical" evidence="6">
    <location>
        <begin position="100"/>
        <end position="116"/>
    </location>
</feature>